<keyword evidence="1" id="KW-0175">Coiled coil</keyword>
<sequence length="280" mass="30932">MTKPKSIGVCPICGKTLQLVAKHLREIHRVSNATERAILNNLATGRTVIPPGPVPGCLPHILNLDKHLKGHKDLTQAGVERQRARAKRDVAIAALQRLRASNPQPPMVSRLDMEGEDPGEGSSRSQPQECRSCRDLGKKNRQLEAQVAVLEARVRRYKRKLKALRRPPLSSSSSSEEPRRHRQPQPQPQPTSSSSVEEPTCPQQPQPQPTSSSSAYSSSEEEPTRPQQPQPQPTSSSSSSMSHYCCSLFTQETHSAEAPPKKKAKTKHISSPEEDLLKKL</sequence>
<evidence type="ECO:0000256" key="2">
    <source>
        <dbReference type="SAM" id="MobiDB-lite"/>
    </source>
</evidence>
<feature type="compositionally biased region" description="Low complexity" evidence="2">
    <location>
        <begin position="190"/>
        <end position="201"/>
    </location>
</feature>
<keyword evidence="4" id="KW-1185">Reference proteome</keyword>
<feature type="compositionally biased region" description="Low complexity" evidence="2">
    <location>
        <begin position="166"/>
        <end position="175"/>
    </location>
</feature>
<dbReference type="AlphaFoldDB" id="A0A6G0HFX4"/>
<gene>
    <name evidence="3" type="ORF">D5F01_LYC23779</name>
</gene>
<protein>
    <submittedName>
        <fullName evidence="3">Uncharacterized protein</fullName>
    </submittedName>
</protein>
<dbReference type="Proteomes" id="UP000424527">
    <property type="component" value="Unassembled WGS sequence"/>
</dbReference>
<proteinExistence type="predicted"/>
<accession>A0A6G0HFX4</accession>
<reference evidence="3 4" key="1">
    <citation type="submission" date="2019-07" db="EMBL/GenBank/DDBJ databases">
        <title>Chromosome genome assembly for large yellow croaker.</title>
        <authorList>
            <person name="Xiao S."/>
        </authorList>
    </citation>
    <scope>NUCLEOTIDE SEQUENCE [LARGE SCALE GENOMIC DNA]</scope>
    <source>
        <strain evidence="3">JMULYC20181020</strain>
        <tissue evidence="3">Muscle</tissue>
    </source>
</reference>
<evidence type="ECO:0000313" key="3">
    <source>
        <dbReference type="EMBL" id="KAE8278139.1"/>
    </source>
</evidence>
<feature type="region of interest" description="Disordered" evidence="2">
    <location>
        <begin position="97"/>
        <end position="132"/>
    </location>
</feature>
<evidence type="ECO:0000313" key="4">
    <source>
        <dbReference type="Proteomes" id="UP000424527"/>
    </source>
</evidence>
<name>A0A6G0HFX4_LARCR</name>
<organism evidence="3 4">
    <name type="scientific">Larimichthys crocea</name>
    <name type="common">Large yellow croaker</name>
    <name type="synonym">Pseudosciaena crocea</name>
    <dbReference type="NCBI Taxonomy" id="215358"/>
    <lineage>
        <taxon>Eukaryota</taxon>
        <taxon>Metazoa</taxon>
        <taxon>Chordata</taxon>
        <taxon>Craniata</taxon>
        <taxon>Vertebrata</taxon>
        <taxon>Euteleostomi</taxon>
        <taxon>Actinopterygii</taxon>
        <taxon>Neopterygii</taxon>
        <taxon>Teleostei</taxon>
        <taxon>Neoteleostei</taxon>
        <taxon>Acanthomorphata</taxon>
        <taxon>Eupercaria</taxon>
        <taxon>Sciaenidae</taxon>
        <taxon>Larimichthys</taxon>
    </lineage>
</organism>
<comment type="caution">
    <text evidence="3">The sequence shown here is derived from an EMBL/GenBank/DDBJ whole genome shotgun (WGS) entry which is preliminary data.</text>
</comment>
<feature type="coiled-coil region" evidence="1">
    <location>
        <begin position="133"/>
        <end position="160"/>
    </location>
</feature>
<feature type="compositionally biased region" description="Low complexity" evidence="2">
    <location>
        <begin position="209"/>
        <end position="218"/>
    </location>
</feature>
<dbReference type="EMBL" id="REGW02000032">
    <property type="protein sequence ID" value="KAE8278139.1"/>
    <property type="molecule type" value="Genomic_DNA"/>
</dbReference>
<feature type="region of interest" description="Disordered" evidence="2">
    <location>
        <begin position="161"/>
        <end position="280"/>
    </location>
</feature>
<evidence type="ECO:0000256" key="1">
    <source>
        <dbReference type="SAM" id="Coils"/>
    </source>
</evidence>